<proteinExistence type="predicted"/>
<accession>A0A1L9C3J8</accession>
<comment type="caution">
    <text evidence="1">The sequence shown here is derived from an EMBL/GenBank/DDBJ whole genome shotgun (WGS) entry which is preliminary data.</text>
</comment>
<evidence type="ECO:0000313" key="2">
    <source>
        <dbReference type="Proteomes" id="UP000185713"/>
    </source>
</evidence>
<reference evidence="1 2" key="1">
    <citation type="submission" date="2014-12" db="EMBL/GenBank/DDBJ databases">
        <title>The genome sequence of Methanohalophilus portucalensis strain FDF1.</title>
        <authorList>
            <person name="Lai M.-C."/>
            <person name="Lai S.-J."/>
        </authorList>
    </citation>
    <scope>NUCLEOTIDE SEQUENCE [LARGE SCALE GENOMIC DNA]</scope>
    <source>
        <strain evidence="1 2">FDF-1</strain>
    </source>
</reference>
<sequence length="40" mass="5025">MQIHCKEQVTGFQVSRQVFFRLFHKFRQICRQFMDFCKEP</sequence>
<organism evidence="1 2">
    <name type="scientific">Methanohalophilus portucalensis FDF-1</name>
    <dbReference type="NCBI Taxonomy" id="523843"/>
    <lineage>
        <taxon>Archaea</taxon>
        <taxon>Methanobacteriati</taxon>
        <taxon>Methanobacteriota</taxon>
        <taxon>Stenosarchaea group</taxon>
        <taxon>Methanomicrobia</taxon>
        <taxon>Methanosarcinales</taxon>
        <taxon>Methanosarcinaceae</taxon>
        <taxon>Methanohalophilus</taxon>
    </lineage>
</organism>
<gene>
    <name evidence="1" type="ORF">MPF_1622</name>
</gene>
<dbReference type="AlphaFoldDB" id="A0A1L9C3J8"/>
<protein>
    <submittedName>
        <fullName evidence="1">Uncharacterized protein</fullName>
    </submittedName>
</protein>
<evidence type="ECO:0000313" key="1">
    <source>
        <dbReference type="EMBL" id="OJH49119.1"/>
    </source>
</evidence>
<dbReference type="Proteomes" id="UP000185713">
    <property type="component" value="Unassembled WGS sequence"/>
</dbReference>
<dbReference type="EMBL" id="JWTK01000004">
    <property type="protein sequence ID" value="OJH49119.1"/>
    <property type="molecule type" value="Genomic_DNA"/>
</dbReference>
<name>A0A1L9C3J8_9EURY</name>